<feature type="compositionally biased region" description="Acidic residues" evidence="1">
    <location>
        <begin position="550"/>
        <end position="560"/>
    </location>
</feature>
<feature type="compositionally biased region" description="Low complexity" evidence="1">
    <location>
        <begin position="649"/>
        <end position="662"/>
    </location>
</feature>
<feature type="signal peptide" evidence="2">
    <location>
        <begin position="1"/>
        <end position="17"/>
    </location>
</feature>
<dbReference type="GO" id="GO:0006511">
    <property type="term" value="P:ubiquitin-dependent protein catabolic process"/>
    <property type="evidence" value="ECO:0007669"/>
    <property type="project" value="TreeGrafter"/>
</dbReference>
<dbReference type="Pfam" id="PF13920">
    <property type="entry name" value="zf-C3HC4_3"/>
    <property type="match status" value="1"/>
</dbReference>
<dbReference type="AlphaFoldDB" id="A0A0P9EJL3"/>
<protein>
    <recommendedName>
        <fullName evidence="5">RING-type domain-containing protein</fullName>
    </recommendedName>
</protein>
<evidence type="ECO:0008006" key="5">
    <source>
        <dbReference type="Google" id="ProtNLM"/>
    </source>
</evidence>
<gene>
    <name evidence="3" type="ORF">RHOBADRAFT_54399</name>
</gene>
<evidence type="ECO:0000256" key="1">
    <source>
        <dbReference type="SAM" id="MobiDB-lite"/>
    </source>
</evidence>
<dbReference type="InterPro" id="IPR013083">
    <property type="entry name" value="Znf_RING/FYVE/PHD"/>
</dbReference>
<dbReference type="GeneID" id="28977737"/>
<dbReference type="EMBL" id="KQ474081">
    <property type="protein sequence ID" value="KPV73802.1"/>
    <property type="molecule type" value="Genomic_DNA"/>
</dbReference>
<dbReference type="RefSeq" id="XP_018269851.1">
    <property type="nucleotide sequence ID" value="XM_018417289.1"/>
</dbReference>
<organism evidence="3 4">
    <name type="scientific">Rhodotorula graminis (strain WP1)</name>
    <dbReference type="NCBI Taxonomy" id="578459"/>
    <lineage>
        <taxon>Eukaryota</taxon>
        <taxon>Fungi</taxon>
        <taxon>Dikarya</taxon>
        <taxon>Basidiomycota</taxon>
        <taxon>Pucciniomycotina</taxon>
        <taxon>Microbotryomycetes</taxon>
        <taxon>Sporidiobolales</taxon>
        <taxon>Sporidiobolaceae</taxon>
        <taxon>Rhodotorula</taxon>
    </lineage>
</organism>
<feature type="region of interest" description="Disordered" evidence="1">
    <location>
        <begin position="649"/>
        <end position="669"/>
    </location>
</feature>
<name>A0A0P9EJL3_RHOGW</name>
<dbReference type="PANTHER" id="PTHR22696">
    <property type="entry name" value="E3 UBIQUITIN-PROTEIN LIGASE RNF26"/>
    <property type="match status" value="1"/>
</dbReference>
<evidence type="ECO:0000256" key="2">
    <source>
        <dbReference type="SAM" id="SignalP"/>
    </source>
</evidence>
<keyword evidence="2" id="KW-0732">Signal</keyword>
<accession>A0A0P9EJL3</accession>
<dbReference type="Gene3D" id="3.30.40.10">
    <property type="entry name" value="Zinc/RING finger domain, C3HC4 (zinc finger)"/>
    <property type="match status" value="1"/>
</dbReference>
<dbReference type="STRING" id="578459.A0A0P9EJL3"/>
<evidence type="ECO:0000313" key="3">
    <source>
        <dbReference type="EMBL" id="KPV73802.1"/>
    </source>
</evidence>
<dbReference type="PANTHER" id="PTHR22696:SF1">
    <property type="entry name" value="E3 UBIQUITIN-PROTEIN LIGASE RNF26"/>
    <property type="match status" value="1"/>
</dbReference>
<dbReference type="GO" id="GO:0016567">
    <property type="term" value="P:protein ubiquitination"/>
    <property type="evidence" value="ECO:0007669"/>
    <property type="project" value="TreeGrafter"/>
</dbReference>
<feature type="chain" id="PRO_5006156639" description="RING-type domain-containing protein" evidence="2">
    <location>
        <begin position="18"/>
        <end position="781"/>
    </location>
</feature>
<dbReference type="Proteomes" id="UP000053890">
    <property type="component" value="Unassembled WGS sequence"/>
</dbReference>
<reference evidence="3 4" key="1">
    <citation type="journal article" date="2015" name="Front. Microbiol.">
        <title>Genome sequence of the plant growth promoting endophytic yeast Rhodotorula graminis WP1.</title>
        <authorList>
            <person name="Firrincieli A."/>
            <person name="Otillar R."/>
            <person name="Salamov A."/>
            <person name="Schmutz J."/>
            <person name="Khan Z."/>
            <person name="Redman R.S."/>
            <person name="Fleck N.D."/>
            <person name="Lindquist E."/>
            <person name="Grigoriev I.V."/>
            <person name="Doty S.L."/>
        </authorList>
    </citation>
    <scope>NUCLEOTIDE SEQUENCE [LARGE SCALE GENOMIC DNA]</scope>
    <source>
        <strain evidence="3 4">WP1</strain>
    </source>
</reference>
<feature type="compositionally biased region" description="Basic and acidic residues" evidence="1">
    <location>
        <begin position="524"/>
        <end position="533"/>
    </location>
</feature>
<sequence>MLRVAVALAAAVAHVHGSSLAYLVAPLADPHGSPPGDDGRAAFVRPVCRAALRLLLWATAWAGKGPLGALLAARAPADVARALSHDALLWSAYLAAAFGLACETFVRALADDSGVSQPLNLLSFSFLLHVHSSAARTASLGGGFGLAGDDDVSPSSGASARHAAVAAAAHKDADDVIGLASAQLYIYLVTILLELASLQLSYCAHFWNAPSLSAPGTAAPHRTRTSPRKYRLPITALFSLVQQAFAMRSFAVLWGWVDASPERRMLESDQFGTVWLNKVPELCFEVVVASSVAVKALAAAIRGEELSFDNLVGHPVMSPTSEEDYPVALIKYVTHLLSTTRLSGLALELHPLDVLPLSLSIQLETLGLVDPPSCGDPLCDLHGPAVRAQQERERARAQGAGVVLGRAGNVAFDDGPATLAPPGLAREVRRISVAGIEGDDADAQHAGAGRRSTASLAHLEGERKNALWRLIVLVARCALYVVWRVATTVKRAARRAAYRGSRWARRAAAVFGWKKDETALERRWSAERRRRGDTPLAAAPVVELERAAEEDGESTDDEDWVPSSASAEGDDDDGPSSSEWESDVDDTSSRVCRGRSPTPAPDADDADVPYALFADAGPDGEALAPYLLAHQVARTASRPLTRRRYRSLLPSSSSGAASSRTSHAPPHDPVEALSTAIAARRGEVLASLPGVRPAAEELEAARDKWRDERARFCVVCQVEDRTIVLWPCRCLCLCEDCRASLADRATGGNGGQQPGAPSSGGGALCPTCRSEVQGFSRIYVP</sequence>
<evidence type="ECO:0000313" key="4">
    <source>
        <dbReference type="Proteomes" id="UP000053890"/>
    </source>
</evidence>
<proteinExistence type="predicted"/>
<feature type="compositionally biased region" description="Acidic residues" evidence="1">
    <location>
        <begin position="568"/>
        <end position="586"/>
    </location>
</feature>
<dbReference type="GO" id="GO:0061630">
    <property type="term" value="F:ubiquitin protein ligase activity"/>
    <property type="evidence" value="ECO:0007669"/>
    <property type="project" value="TreeGrafter"/>
</dbReference>
<dbReference type="OrthoDB" id="66726at2759"/>
<keyword evidence="4" id="KW-1185">Reference proteome</keyword>
<feature type="region of interest" description="Disordered" evidence="1">
    <location>
        <begin position="524"/>
        <end position="607"/>
    </location>
</feature>